<evidence type="ECO:0000313" key="2">
    <source>
        <dbReference type="EMBL" id="MBL0764800.1"/>
    </source>
</evidence>
<protein>
    <submittedName>
        <fullName evidence="2">DinB family protein</fullName>
    </submittedName>
</protein>
<dbReference type="EMBL" id="JAERQG010000001">
    <property type="protein sequence ID" value="MBL0764800.1"/>
    <property type="molecule type" value="Genomic_DNA"/>
</dbReference>
<dbReference type="SUPFAM" id="SSF109854">
    <property type="entry name" value="DinB/YfiT-like putative metalloenzymes"/>
    <property type="match status" value="1"/>
</dbReference>
<dbReference type="Proteomes" id="UP000642920">
    <property type="component" value="Unassembled WGS sequence"/>
</dbReference>
<evidence type="ECO:0000313" key="3">
    <source>
        <dbReference type="Proteomes" id="UP000642920"/>
    </source>
</evidence>
<dbReference type="Pfam" id="PF12867">
    <property type="entry name" value="DinB_2"/>
    <property type="match status" value="1"/>
</dbReference>
<dbReference type="RefSeq" id="WP_201918712.1">
    <property type="nucleotide sequence ID" value="NZ_JAERQG010000001.1"/>
</dbReference>
<dbReference type="InterPro" id="IPR024775">
    <property type="entry name" value="DinB-like"/>
</dbReference>
<dbReference type="Gene3D" id="1.20.120.450">
    <property type="entry name" value="dinb family like domain"/>
    <property type="match status" value="1"/>
</dbReference>
<organism evidence="2 3">
    <name type="scientific">Marivirga atlantica</name>
    <dbReference type="NCBI Taxonomy" id="1548457"/>
    <lineage>
        <taxon>Bacteria</taxon>
        <taxon>Pseudomonadati</taxon>
        <taxon>Bacteroidota</taxon>
        <taxon>Cytophagia</taxon>
        <taxon>Cytophagales</taxon>
        <taxon>Marivirgaceae</taxon>
        <taxon>Marivirga</taxon>
    </lineage>
</organism>
<feature type="domain" description="DinB-like" evidence="1">
    <location>
        <begin position="10"/>
        <end position="173"/>
    </location>
</feature>
<accession>A0A937A725</accession>
<comment type="caution">
    <text evidence="2">The sequence shown here is derived from an EMBL/GenBank/DDBJ whole genome shotgun (WGS) entry which is preliminary data.</text>
</comment>
<dbReference type="AlphaFoldDB" id="A0A937A725"/>
<gene>
    <name evidence="2" type="ORF">JKP34_06025</name>
</gene>
<sequence>MWIKDVIKELREIKQSTEAEFGQLSDEELRWKPSEKSWSIAECLKHIEIANNMYLNDINKKLEKAEVRTIEYPIKLSWMGRIFLLFVDPKYKWKVRAPRIFKPINENKVEDGTQVLTNYLQLQNEIIETAERAIGYDHASIYTVSPLSSLLKFNIGEQFYIMMRHELRHLNQAKRVKDKLSLKNKAA</sequence>
<proteinExistence type="predicted"/>
<reference evidence="2" key="1">
    <citation type="submission" date="2021-01" db="EMBL/GenBank/DDBJ databases">
        <title>Marivirga sp. nov., isolated from intertidal surface sediments.</title>
        <authorList>
            <person name="Zhang M."/>
        </authorList>
    </citation>
    <scope>NUCLEOTIDE SEQUENCE</scope>
    <source>
        <strain evidence="2">SM1354</strain>
    </source>
</reference>
<evidence type="ECO:0000259" key="1">
    <source>
        <dbReference type="Pfam" id="PF12867"/>
    </source>
</evidence>
<keyword evidence="3" id="KW-1185">Reference proteome</keyword>
<name>A0A937A725_9BACT</name>
<dbReference type="InterPro" id="IPR034660">
    <property type="entry name" value="DinB/YfiT-like"/>
</dbReference>